<dbReference type="EMBL" id="RKLQ01000001">
    <property type="protein sequence ID" value="MBX0302451.1"/>
    <property type="molecule type" value="Genomic_DNA"/>
</dbReference>
<reference evidence="2" key="1">
    <citation type="submission" date="2021-06" db="EMBL/GenBank/DDBJ databases">
        <title>Halomicroarcula sp. F24A a new haloarchaeum isolated from saline soil.</title>
        <authorList>
            <person name="Duran-Viseras A."/>
            <person name="Sanchez-Porro C."/>
            <person name="Ventosa A."/>
        </authorList>
    </citation>
    <scope>NUCLEOTIDE SEQUENCE</scope>
    <source>
        <strain evidence="2">F24A</strain>
    </source>
</reference>
<proteinExistence type="predicted"/>
<name>A0A8J7YIE1_9EURY</name>
<organism evidence="2 3">
    <name type="scientific">Haloarcula salinisoli</name>
    <dbReference type="NCBI Taxonomy" id="2487746"/>
    <lineage>
        <taxon>Archaea</taxon>
        <taxon>Methanobacteriati</taxon>
        <taxon>Methanobacteriota</taxon>
        <taxon>Stenosarchaea group</taxon>
        <taxon>Halobacteria</taxon>
        <taxon>Halobacteriales</taxon>
        <taxon>Haloarculaceae</taxon>
        <taxon>Haloarcula</taxon>
    </lineage>
</organism>
<protein>
    <submittedName>
        <fullName evidence="2">Tat pathway signal protein</fullName>
    </submittedName>
</protein>
<keyword evidence="3" id="KW-1185">Reference proteome</keyword>
<dbReference type="Proteomes" id="UP000783863">
    <property type="component" value="Unassembled WGS sequence"/>
</dbReference>
<evidence type="ECO:0000313" key="2">
    <source>
        <dbReference type="EMBL" id="MBX0302451.1"/>
    </source>
</evidence>
<dbReference type="InterPro" id="IPR011008">
    <property type="entry name" value="Dimeric_a/b-barrel"/>
</dbReference>
<dbReference type="Pfam" id="PF24152">
    <property type="entry name" value="DUF7405"/>
    <property type="match status" value="1"/>
</dbReference>
<evidence type="ECO:0000313" key="3">
    <source>
        <dbReference type="Proteomes" id="UP000783863"/>
    </source>
</evidence>
<dbReference type="PROSITE" id="PS51257">
    <property type="entry name" value="PROKAR_LIPOPROTEIN"/>
    <property type="match status" value="1"/>
</dbReference>
<evidence type="ECO:0000256" key="1">
    <source>
        <dbReference type="SAM" id="MobiDB-lite"/>
    </source>
</evidence>
<feature type="region of interest" description="Disordered" evidence="1">
    <location>
        <begin position="35"/>
        <end position="59"/>
    </location>
</feature>
<dbReference type="RefSeq" id="WP_220586689.1">
    <property type="nucleotide sequence ID" value="NZ_RKLQ01000001.1"/>
</dbReference>
<comment type="caution">
    <text evidence="2">The sequence shown here is derived from an EMBL/GenBank/DDBJ whole genome shotgun (WGS) entry which is preliminary data.</text>
</comment>
<accession>A0A8J7YIE1</accession>
<dbReference type="SUPFAM" id="SSF54909">
    <property type="entry name" value="Dimeric alpha+beta barrel"/>
    <property type="match status" value="1"/>
</dbReference>
<dbReference type="PROSITE" id="PS51318">
    <property type="entry name" value="TAT"/>
    <property type="match status" value="1"/>
</dbReference>
<gene>
    <name evidence="2" type="ORF">EGD98_02070</name>
</gene>
<dbReference type="InterPro" id="IPR006311">
    <property type="entry name" value="TAT_signal"/>
</dbReference>
<dbReference type="InterPro" id="IPR055828">
    <property type="entry name" value="DUF7405"/>
</dbReference>
<sequence>MSDRGISRRNFAKSAVAIGGASALAACLDRFGSPDVPSGTDPASLPARQHAWDGGLPTDDAGNHRLGRHHILLLLDYARDGAPTSGDRQQVTDALQSLERAYAWQADGLQFTLGYSPAYFDRFEAAPTGVDLPEPSALAPFEDPEFDTPDAILHLASDHEQVVLAAEEALKGNQESVNDQEMAGSFSGVFSVADRRTGFVGAGLPAENQDVDGIPDSEPVPEDAPLFMGFKSGFKENQASEDRVTVESGPFADGTTQHLSQIRLQLQQWYEQDSRDQRVSKMFCPAHAEEEKVEGVGENLGTDSGVGDCADDVVENSRRAGVAGHAEKAARARDGNDTPIILRRDFDSTDGGEARVHFLSLQRSIADFVATKSMTNGTDVADESAVGQRVNNGILQYMRVERRGNYLLPPRDLRALPPADPAQ</sequence>
<dbReference type="AlphaFoldDB" id="A0A8J7YIE1"/>